<name>A0A1S3JKH5_LINAN</name>
<dbReference type="GO" id="GO:0031966">
    <property type="term" value="C:mitochondrial membrane"/>
    <property type="evidence" value="ECO:0007669"/>
    <property type="project" value="TreeGrafter"/>
</dbReference>
<dbReference type="PANTHER" id="PTHR12668">
    <property type="entry name" value="TRANSMEMBRANE PROTEIN 14, 15"/>
    <property type="match status" value="1"/>
</dbReference>
<gene>
    <name evidence="11" type="primary">LOC106173874</name>
</gene>
<dbReference type="InterPro" id="IPR044890">
    <property type="entry name" value="TMEM14_sf"/>
</dbReference>
<dbReference type="FunCoup" id="A0A1S3JKH5">
    <property type="interactions" value="760"/>
</dbReference>
<dbReference type="PANTHER" id="PTHR12668:SF4">
    <property type="entry name" value="TRANSMEMBRANE PROTEIN 14C-RELATED"/>
    <property type="match status" value="1"/>
</dbReference>
<dbReference type="KEGG" id="lak:106173874"/>
<keyword evidence="6 9" id="KW-0472">Membrane</keyword>
<dbReference type="InParanoid" id="A0A1S3JKH5"/>
<keyword evidence="10" id="KW-1185">Reference proteome</keyword>
<proteinExistence type="inferred from homology"/>
<evidence type="ECO:0000256" key="2">
    <source>
        <dbReference type="ARBA" id="ARBA00007590"/>
    </source>
</evidence>
<evidence type="ECO:0000256" key="1">
    <source>
        <dbReference type="ARBA" id="ARBA00004141"/>
    </source>
</evidence>
<sequence length="101" mass="10214">MADLVGYGYAAFVTIGGIIGYIKAGSTVSLGMGLLMGGLSGVGAYMNSQSPRSCVVLLLSSGALAAAMGVRFYNSGKIWPPGVMAILSLGMVAKCGVQMMQ</sequence>
<accession>A0A1S3JKH5</accession>
<feature type="transmembrane region" description="Helical" evidence="9">
    <location>
        <begin position="54"/>
        <end position="72"/>
    </location>
</feature>
<dbReference type="GO" id="GO:0006783">
    <property type="term" value="P:heme biosynthetic process"/>
    <property type="evidence" value="ECO:0007669"/>
    <property type="project" value="UniProtKB-KW"/>
</dbReference>
<keyword evidence="5" id="KW-0350">Heme biosynthesis</keyword>
<evidence type="ECO:0000313" key="10">
    <source>
        <dbReference type="Proteomes" id="UP000085678"/>
    </source>
</evidence>
<evidence type="ECO:0000256" key="7">
    <source>
        <dbReference type="ARBA" id="ARBA00037428"/>
    </source>
</evidence>
<evidence type="ECO:0000256" key="9">
    <source>
        <dbReference type="SAM" id="Phobius"/>
    </source>
</evidence>
<feature type="transmembrane region" description="Helical" evidence="9">
    <location>
        <begin position="78"/>
        <end position="97"/>
    </location>
</feature>
<dbReference type="InterPro" id="IPR005349">
    <property type="entry name" value="TMEM14"/>
</dbReference>
<dbReference type="RefSeq" id="XP_013410626.1">
    <property type="nucleotide sequence ID" value="XM_013555172.1"/>
</dbReference>
<dbReference type="Gene3D" id="1.10.10.1740">
    <property type="entry name" value="Transmembrane protein 14-like"/>
    <property type="match status" value="1"/>
</dbReference>
<reference evidence="11" key="1">
    <citation type="submission" date="2025-08" db="UniProtKB">
        <authorList>
            <consortium name="RefSeq"/>
        </authorList>
    </citation>
    <scope>IDENTIFICATION</scope>
    <source>
        <tissue evidence="11">Gonads</tissue>
    </source>
</reference>
<dbReference type="AlphaFoldDB" id="A0A1S3JKH5"/>
<feature type="transmembrane region" description="Helical" evidence="9">
    <location>
        <begin position="7"/>
        <end position="24"/>
    </location>
</feature>
<evidence type="ECO:0000256" key="6">
    <source>
        <dbReference type="ARBA" id="ARBA00023136"/>
    </source>
</evidence>
<organism evidence="10 11">
    <name type="scientific">Lingula anatina</name>
    <name type="common">Brachiopod</name>
    <name type="synonym">Lingula unguis</name>
    <dbReference type="NCBI Taxonomy" id="7574"/>
    <lineage>
        <taxon>Eukaryota</taxon>
        <taxon>Metazoa</taxon>
        <taxon>Spiralia</taxon>
        <taxon>Lophotrochozoa</taxon>
        <taxon>Brachiopoda</taxon>
        <taxon>Linguliformea</taxon>
        <taxon>Lingulata</taxon>
        <taxon>Lingulida</taxon>
        <taxon>Linguloidea</taxon>
        <taxon>Lingulidae</taxon>
        <taxon>Lingula</taxon>
    </lineage>
</organism>
<comment type="subcellular location">
    <subcellularLocation>
        <location evidence="1">Membrane</location>
        <topology evidence="1">Multi-pass membrane protein</topology>
    </subcellularLocation>
</comment>
<comment type="similarity">
    <text evidence="2">Belongs to the TMEM14 family.</text>
</comment>
<evidence type="ECO:0000256" key="3">
    <source>
        <dbReference type="ARBA" id="ARBA00022692"/>
    </source>
</evidence>
<dbReference type="GeneID" id="106173874"/>
<dbReference type="Pfam" id="PF03647">
    <property type="entry name" value="Tmemb_14"/>
    <property type="match status" value="1"/>
</dbReference>
<dbReference type="Proteomes" id="UP000085678">
    <property type="component" value="Unplaced"/>
</dbReference>
<dbReference type="OrthoDB" id="5620at2759"/>
<comment type="function">
    <text evidence="7">Required for normal heme biosynthesis.</text>
</comment>
<evidence type="ECO:0000313" key="11">
    <source>
        <dbReference type="RefSeq" id="XP_013410626.1"/>
    </source>
</evidence>
<evidence type="ECO:0000256" key="4">
    <source>
        <dbReference type="ARBA" id="ARBA00022989"/>
    </source>
</evidence>
<protein>
    <recommendedName>
        <fullName evidence="8">Transmembrane protein 14C</fullName>
    </recommendedName>
</protein>
<dbReference type="STRING" id="7574.A0A1S3JKH5"/>
<keyword evidence="3 9" id="KW-0812">Transmembrane</keyword>
<evidence type="ECO:0000256" key="5">
    <source>
        <dbReference type="ARBA" id="ARBA00023133"/>
    </source>
</evidence>
<feature type="transmembrane region" description="Helical" evidence="9">
    <location>
        <begin position="30"/>
        <end position="47"/>
    </location>
</feature>
<keyword evidence="4 9" id="KW-1133">Transmembrane helix</keyword>
<dbReference type="OMA" id="IWAFGYA"/>
<evidence type="ECO:0000256" key="8">
    <source>
        <dbReference type="ARBA" id="ARBA00039421"/>
    </source>
</evidence>
<dbReference type="GO" id="GO:0070453">
    <property type="term" value="P:regulation of heme biosynthetic process"/>
    <property type="evidence" value="ECO:0007669"/>
    <property type="project" value="TreeGrafter"/>
</dbReference>